<dbReference type="InterPro" id="IPR035986">
    <property type="entry name" value="PKD_dom_sf"/>
</dbReference>
<comment type="caution">
    <text evidence="3">The sequence shown here is derived from an EMBL/GenBank/DDBJ whole genome shotgun (WGS) entry which is preliminary data.</text>
</comment>
<protein>
    <submittedName>
        <fullName evidence="3">PKD domain-containing protein</fullName>
    </submittedName>
</protein>
<keyword evidence="4" id="KW-1185">Reference proteome</keyword>
<feature type="domain" description="F5/8 type C" evidence="1">
    <location>
        <begin position="410"/>
        <end position="557"/>
    </location>
</feature>
<dbReference type="Gene3D" id="2.60.40.10">
    <property type="entry name" value="Immunoglobulins"/>
    <property type="match status" value="1"/>
</dbReference>
<organism evidence="3 4">
    <name type="scientific">Lysobacter silvisoli</name>
    <dbReference type="NCBI Taxonomy" id="2293254"/>
    <lineage>
        <taxon>Bacteria</taxon>
        <taxon>Pseudomonadati</taxon>
        <taxon>Pseudomonadota</taxon>
        <taxon>Gammaproteobacteria</taxon>
        <taxon>Lysobacterales</taxon>
        <taxon>Lysobacteraceae</taxon>
        <taxon>Lysobacter</taxon>
    </lineage>
</organism>
<dbReference type="InterPro" id="IPR008979">
    <property type="entry name" value="Galactose-bd-like_sf"/>
</dbReference>
<dbReference type="Gene3D" id="3.20.20.80">
    <property type="entry name" value="Glycosidases"/>
    <property type="match status" value="1"/>
</dbReference>
<dbReference type="Pfam" id="PF18911">
    <property type="entry name" value="PKD_4"/>
    <property type="match status" value="1"/>
</dbReference>
<dbReference type="SUPFAM" id="SSF49299">
    <property type="entry name" value="PKD domain"/>
    <property type="match status" value="1"/>
</dbReference>
<dbReference type="InterPro" id="IPR022409">
    <property type="entry name" value="PKD/Chitinase_dom"/>
</dbReference>
<evidence type="ECO:0000259" key="2">
    <source>
        <dbReference type="PROSITE" id="PS50093"/>
    </source>
</evidence>
<dbReference type="EMBL" id="QTSU01000002">
    <property type="protein sequence ID" value="RDZ26880.1"/>
    <property type="molecule type" value="Genomic_DNA"/>
</dbReference>
<dbReference type="InterPro" id="IPR017853">
    <property type="entry name" value="GH"/>
</dbReference>
<dbReference type="PROSITE" id="PS50093">
    <property type="entry name" value="PKD"/>
    <property type="match status" value="1"/>
</dbReference>
<gene>
    <name evidence="3" type="ORF">DX914_11410</name>
</gene>
<dbReference type="SUPFAM" id="SSF51445">
    <property type="entry name" value="(Trans)glycosidases"/>
    <property type="match status" value="1"/>
</dbReference>
<dbReference type="InterPro" id="IPR000421">
    <property type="entry name" value="FA58C"/>
</dbReference>
<evidence type="ECO:0000313" key="3">
    <source>
        <dbReference type="EMBL" id="RDZ26880.1"/>
    </source>
</evidence>
<dbReference type="Proteomes" id="UP000264492">
    <property type="component" value="Unassembled WGS sequence"/>
</dbReference>
<dbReference type="Gene3D" id="2.60.120.260">
    <property type="entry name" value="Galactose-binding domain-like"/>
    <property type="match status" value="1"/>
</dbReference>
<dbReference type="InterPro" id="IPR000601">
    <property type="entry name" value="PKD_dom"/>
</dbReference>
<dbReference type="SMART" id="SM00089">
    <property type="entry name" value="PKD"/>
    <property type="match status" value="1"/>
</dbReference>
<dbReference type="Pfam" id="PF22633">
    <property type="entry name" value="F5_F8_type_C_2"/>
    <property type="match status" value="1"/>
</dbReference>
<name>A0A371JZ51_9GAMM</name>
<reference evidence="3 4" key="1">
    <citation type="submission" date="2018-08" db="EMBL/GenBank/DDBJ databases">
        <title>Lysobacter sp. zong2l5, whole genome shotgun sequence.</title>
        <authorList>
            <person name="Zhang X."/>
            <person name="Feng G."/>
            <person name="Zhu H."/>
        </authorList>
    </citation>
    <scope>NUCLEOTIDE SEQUENCE [LARGE SCALE GENOMIC DNA]</scope>
    <source>
        <strain evidence="4">zong2l5</strain>
    </source>
</reference>
<evidence type="ECO:0000259" key="1">
    <source>
        <dbReference type="PROSITE" id="PS50022"/>
    </source>
</evidence>
<dbReference type="AlphaFoldDB" id="A0A371JZ51"/>
<feature type="domain" description="PKD" evidence="2">
    <location>
        <begin position="335"/>
        <end position="415"/>
    </location>
</feature>
<sequence>MDAIKHAPSLRLADAYLQENRTMFEPTPNRTAPGRRRRYLSAVALSLATLAAPAFGAESAIFGGGPFYSGGQAVINDLKASGFTTVFLWSIHIEDNGDLVYNDIPIVRNGAYVGGDGNWPARLASLKTAPTSVKRVEVSIGAWGVPDFERMARLANGTAAGCGTSIVCGTGSNSILYRNFQALKTITGADAVNFDDESYYNVADTTTFGQMLVGQGYKITFAPYTNQSFWRAVKDNLGASVDRIYLQVYDGGASNNPANWNTAMGMTVMPGLWTRHGTGCSAGDSPASVQSRMAGWKTSAGITGGFLWLYDDIQLCSSLGTAAQYAAAVNNALGGNAAPTANFGATVNGMTATFSDSSSDTDGSIASRSWNFGDGTTSTATNPTRTYAAAGSYNVSLTVTDNGGATGTKTATVSVGSGSANLALNKPTTSSATCNASETGAKAVNGSVSGGTTDKFCSLSSPAWLQVDLGSAQTVSSFTVRHAGAGGESASWNSKSFTIQTSTNGSNWSTPVSVTANNGNTSTHAITATSARYIRLNVTTPTQNGDPATRVYEFEVR</sequence>
<dbReference type="PROSITE" id="PS50022">
    <property type="entry name" value="FA58C_3"/>
    <property type="match status" value="1"/>
</dbReference>
<accession>A0A371JZ51</accession>
<dbReference type="InterPro" id="IPR013783">
    <property type="entry name" value="Ig-like_fold"/>
</dbReference>
<dbReference type="SUPFAM" id="SSF49785">
    <property type="entry name" value="Galactose-binding domain-like"/>
    <property type="match status" value="1"/>
</dbReference>
<evidence type="ECO:0000313" key="4">
    <source>
        <dbReference type="Proteomes" id="UP000264492"/>
    </source>
</evidence>
<dbReference type="CDD" id="cd00146">
    <property type="entry name" value="PKD"/>
    <property type="match status" value="1"/>
</dbReference>
<proteinExistence type="predicted"/>
<dbReference type="OrthoDB" id="1089471at2"/>